<evidence type="ECO:0000313" key="1">
    <source>
        <dbReference type="EMBL" id="GIY91263.1"/>
    </source>
</evidence>
<sequence length="77" mass="9073">MSSKKEESLLVFCWNRRGKRDFPEACLLHLSNKKNQWSEEDVPKLGYAEEFAATWEEFRPITHPVTGYTVPDHKFES</sequence>
<comment type="caution">
    <text evidence="1">The sequence shown here is derived from an EMBL/GenBank/DDBJ whole genome shotgun (WGS) entry which is preliminary data.</text>
</comment>
<dbReference type="Proteomes" id="UP001054945">
    <property type="component" value="Unassembled WGS sequence"/>
</dbReference>
<evidence type="ECO:0000313" key="2">
    <source>
        <dbReference type="Proteomes" id="UP001054945"/>
    </source>
</evidence>
<protein>
    <submittedName>
        <fullName evidence="1">Uncharacterized protein</fullName>
    </submittedName>
</protein>
<dbReference type="EMBL" id="BPLR01017398">
    <property type="protein sequence ID" value="GIY91263.1"/>
    <property type="molecule type" value="Genomic_DNA"/>
</dbReference>
<organism evidence="1 2">
    <name type="scientific">Caerostris extrusa</name>
    <name type="common">Bark spider</name>
    <name type="synonym">Caerostris bankana</name>
    <dbReference type="NCBI Taxonomy" id="172846"/>
    <lineage>
        <taxon>Eukaryota</taxon>
        <taxon>Metazoa</taxon>
        <taxon>Ecdysozoa</taxon>
        <taxon>Arthropoda</taxon>
        <taxon>Chelicerata</taxon>
        <taxon>Arachnida</taxon>
        <taxon>Araneae</taxon>
        <taxon>Araneomorphae</taxon>
        <taxon>Entelegynae</taxon>
        <taxon>Araneoidea</taxon>
        <taxon>Araneidae</taxon>
        <taxon>Caerostris</taxon>
    </lineage>
</organism>
<keyword evidence="2" id="KW-1185">Reference proteome</keyword>
<proteinExistence type="predicted"/>
<gene>
    <name evidence="1" type="ORF">CEXT_500871</name>
</gene>
<reference evidence="1 2" key="1">
    <citation type="submission" date="2021-06" db="EMBL/GenBank/DDBJ databases">
        <title>Caerostris extrusa draft genome.</title>
        <authorList>
            <person name="Kono N."/>
            <person name="Arakawa K."/>
        </authorList>
    </citation>
    <scope>NUCLEOTIDE SEQUENCE [LARGE SCALE GENOMIC DNA]</scope>
</reference>
<name>A0AAV4XBR3_CAEEX</name>
<dbReference type="AlphaFoldDB" id="A0AAV4XBR3"/>
<accession>A0AAV4XBR3</accession>